<evidence type="ECO:0000256" key="8">
    <source>
        <dbReference type="ARBA" id="ARBA00022640"/>
    </source>
</evidence>
<dbReference type="Pfam" id="PF04567">
    <property type="entry name" value="RNA_pol_Rpb2_5"/>
    <property type="match status" value="1"/>
</dbReference>
<dbReference type="GeneID" id="24424102"/>
<dbReference type="VEuPathDB" id="PiroplasmaDB:BMR1_02g01575"/>
<dbReference type="Proteomes" id="UP000002899">
    <property type="component" value="Chromosome II"/>
</dbReference>
<dbReference type="GO" id="GO:0032549">
    <property type="term" value="F:ribonucleoside binding"/>
    <property type="evidence" value="ECO:0007669"/>
    <property type="project" value="InterPro"/>
</dbReference>
<dbReference type="EC" id="2.7.7.6" evidence="5 18"/>
<name>A0A1R4AA86_BABMR</name>
<evidence type="ECO:0000256" key="7">
    <source>
        <dbReference type="ARBA" id="ARBA00022478"/>
    </source>
</evidence>
<feature type="domain" description="RNA polymerase Rpb2" evidence="24">
    <location>
        <begin position="539"/>
        <end position="598"/>
    </location>
</feature>
<evidence type="ECO:0000256" key="11">
    <source>
        <dbReference type="ARBA" id="ARBA00022723"/>
    </source>
</evidence>
<evidence type="ECO:0000256" key="10">
    <source>
        <dbReference type="ARBA" id="ARBA00022695"/>
    </source>
</evidence>
<dbReference type="InterPro" id="IPR007645">
    <property type="entry name" value="RNA_pol_Rpb2_3"/>
</dbReference>
<dbReference type="Pfam" id="PF04565">
    <property type="entry name" value="RNA_pol_Rpb2_3"/>
    <property type="match status" value="1"/>
</dbReference>
<dbReference type="Pfam" id="PF04566">
    <property type="entry name" value="RNA_pol_Rpb2_4"/>
    <property type="match status" value="1"/>
</dbReference>
<keyword evidence="15" id="KW-0539">Nucleus</keyword>
<dbReference type="Gene3D" id="2.40.50.150">
    <property type="match status" value="1"/>
</dbReference>
<dbReference type="Pfam" id="PF00562">
    <property type="entry name" value="RNA_pol_Rpb2_6"/>
    <property type="match status" value="1"/>
</dbReference>
<evidence type="ECO:0000259" key="23">
    <source>
        <dbReference type="Pfam" id="PF04565"/>
    </source>
</evidence>
<keyword evidence="13" id="KW-0933">Apicoplast</keyword>
<feature type="domain" description="RNA polymerase beta subunit protrusion" evidence="22">
    <location>
        <begin position="15"/>
        <end position="386"/>
    </location>
</feature>
<dbReference type="InterPro" id="IPR007121">
    <property type="entry name" value="RNA_pol_bsu_CS"/>
</dbReference>
<evidence type="ECO:0000256" key="13">
    <source>
        <dbReference type="ARBA" id="ARBA00022887"/>
    </source>
</evidence>
<comment type="similarity">
    <text evidence="4 17">Belongs to the RNA polymerase beta chain family.</text>
</comment>
<evidence type="ECO:0000256" key="17">
    <source>
        <dbReference type="RuleBase" id="RU000434"/>
    </source>
</evidence>
<evidence type="ECO:0000256" key="3">
    <source>
        <dbReference type="ARBA" id="ARBA00004467"/>
    </source>
</evidence>
<feature type="domain" description="RNA polymerase Rpb2" evidence="23">
    <location>
        <begin position="438"/>
        <end position="502"/>
    </location>
</feature>
<accession>A0A1R4AA86</accession>
<dbReference type="Pfam" id="PF04561">
    <property type="entry name" value="RNA_pol_Rpb2_2"/>
    <property type="match status" value="1"/>
</dbReference>
<dbReference type="KEGG" id="bmic:BMR1_02g01575"/>
<dbReference type="InterPro" id="IPR015712">
    <property type="entry name" value="DNA-dir_RNA_pol_su2"/>
</dbReference>
<dbReference type="Pfam" id="PF04560">
    <property type="entry name" value="RNA_pol_Rpb2_7"/>
    <property type="match status" value="1"/>
</dbReference>
<dbReference type="InterPro" id="IPR037033">
    <property type="entry name" value="DNA-dir_RNAP_su2_hyb_sf"/>
</dbReference>
<dbReference type="GO" id="GO:0003677">
    <property type="term" value="F:DNA binding"/>
    <property type="evidence" value="ECO:0007669"/>
    <property type="project" value="InterPro"/>
</dbReference>
<dbReference type="Gene3D" id="3.90.1100.10">
    <property type="match status" value="2"/>
</dbReference>
<evidence type="ECO:0000256" key="1">
    <source>
        <dbReference type="ARBA" id="ARBA00004026"/>
    </source>
</evidence>
<keyword evidence="12" id="KW-0862">Zinc</keyword>
<dbReference type="FunFam" id="2.40.270.10:FF:000011">
    <property type="entry name" value="DNA-directed RNA polymerase subunit beta"/>
    <property type="match status" value="1"/>
</dbReference>
<comment type="subunit">
    <text evidence="16">In plastids the minimal PEP RNA polymerase catalytic core is composed of four subunits: alpha, beta, beta', and beta''. When a (nuclear-encoded) sigma factor is associated with the core the holoenzyme is formed, which can initiate transcription.</text>
</comment>
<evidence type="ECO:0000313" key="27">
    <source>
        <dbReference type="Proteomes" id="UP000002899"/>
    </source>
</evidence>
<keyword evidence="7 18" id="KW-0240">DNA-directed RNA polymerase</keyword>
<keyword evidence="14 18" id="KW-0804">Transcription</keyword>
<proteinExistence type="inferred from homology"/>
<feature type="domain" description="RNA polymerase Rpb2" evidence="20">
    <location>
        <begin position="1021"/>
        <end position="1105"/>
    </location>
</feature>
<evidence type="ECO:0000256" key="2">
    <source>
        <dbReference type="ARBA" id="ARBA00004123"/>
    </source>
</evidence>
<evidence type="ECO:0000259" key="24">
    <source>
        <dbReference type="Pfam" id="PF04566"/>
    </source>
</evidence>
<dbReference type="GO" id="GO:0046872">
    <property type="term" value="F:metal ion binding"/>
    <property type="evidence" value="ECO:0007669"/>
    <property type="project" value="UniProtKB-KW"/>
</dbReference>
<dbReference type="GO" id="GO:0003899">
    <property type="term" value="F:DNA-directed RNA polymerase activity"/>
    <property type="evidence" value="ECO:0007669"/>
    <property type="project" value="UniProtKB-EC"/>
</dbReference>
<dbReference type="InterPro" id="IPR007647">
    <property type="entry name" value="RNA_pol_Rpb2_5"/>
</dbReference>
<dbReference type="GO" id="GO:0000428">
    <property type="term" value="C:DNA-directed RNA polymerase complex"/>
    <property type="evidence" value="ECO:0007669"/>
    <property type="project" value="UniProtKB-KW"/>
</dbReference>
<dbReference type="InterPro" id="IPR007120">
    <property type="entry name" value="DNA-dir_RNAP_su2_dom"/>
</dbReference>
<evidence type="ECO:0000256" key="16">
    <source>
        <dbReference type="ARBA" id="ARBA00026088"/>
    </source>
</evidence>
<sequence>MDNWRLLPPYFLEYGLAMQQIRSFNHFVQSGIREILNAPSNKIIRTEIDTKFYIEFLDIRIGLPNYEEDMVTSSLVPNICRIRDLTYSAPIYVDVEYTRGSDIIRKQNAEIGRLPVMLKSAICSLEGKDELELQKLGECPHDPGGYFIIKGSEKVIVIQEQLSKNRILVERDVKHNICATLTSATAESKSRASVVLKSEKIYLRHNSFTDDLPISIIFMAMGIESTQEIAEIIGAGHSYPRSVYLSLSPLIANDIRTIKDALLFIGSRIRSRIMARGFFAPVKEKVAKSDTVIIKEAYDILDRVILPHVPMKKSKSRDYSEKITCLALMVRRVLNCAYKDAPLDDKDHYGNKRLELAGQLVSILFEDLYKKFIFQVKKQVEQSLERYIQSRSSGSDTTYPDTFRNLPHDIITRGMQSSLSTGNWNIKRFKMERSGVTQILSRLNYMATIGMMMRINSQFEKGRKVSGPRALSPSQWGFICPCDTPEGESCGLVKNLALATHVTNDENPQYLERLLYSLGLFPSKYVATRDLFDPRNWLVFLNGLLVGVHSNAELLMDNIRKLRRAGKIGEFVSIYCDDSSVYISSDGGRVCRPLIIVESGKSKLTNEILDQVIAGKLKLNQLLKGGILEWIDVNEENNLLIATKPNEITCKTTHLELDPFTILGIISGLIPYPHHNQSPRNTYQCGMGKQAIGSVGYNQFSRCDTILHTLVYPQKPLVTTRTVKLTAFEKLPAGQNAIVAVMSYGGYEIEDAIVINKASVERGFGRCISMKRMSVELKKYHTGSSDIAAPTNQLASNINYQGIESDGIVRVGHELSNDQIIVSKITQGQKITPVKYKQNTSSHLDRVIVTDTTSGCRVYKMMLRKFRSPELGDKFSSRHGQKGVVGLIANQEDLPFSSNGWVPDLIMNPHGFPSRMTVGKLLELVASKATVCTGIELDGTAFADPQMESIWKILLQHGFSPSGKELLYSGFTGEAIETYIFTGPIYYQKLKHMVQDKIHARGRGPRQLLTRQPTEGRSKDGGLRLGEMERDCLISYGTSNLILERLMLSSDVCRVMVCNKCGLIGYKSDCLYCKLSNSCVPIHMPYACKLLFHELQTMNIAPRILLTSSNDF</sequence>
<evidence type="ECO:0000256" key="14">
    <source>
        <dbReference type="ARBA" id="ARBA00023163"/>
    </source>
</evidence>
<keyword evidence="10 18" id="KW-0548">Nucleotidyltransferase</keyword>
<dbReference type="GO" id="GO:0006351">
    <property type="term" value="P:DNA-templated transcription"/>
    <property type="evidence" value="ECO:0007669"/>
    <property type="project" value="InterPro"/>
</dbReference>
<keyword evidence="8" id="KW-0934">Plastid</keyword>
<evidence type="ECO:0000259" key="25">
    <source>
        <dbReference type="Pfam" id="PF04567"/>
    </source>
</evidence>
<keyword evidence="9 18" id="KW-0808">Transferase</keyword>
<comment type="subcellular location">
    <subcellularLocation>
        <location evidence="2">Nucleus</location>
    </subcellularLocation>
    <subcellularLocation>
        <location evidence="3">Plastid</location>
        <location evidence="3">Apicoplast</location>
    </subcellularLocation>
</comment>
<evidence type="ECO:0000256" key="15">
    <source>
        <dbReference type="ARBA" id="ARBA00023242"/>
    </source>
</evidence>
<evidence type="ECO:0000256" key="9">
    <source>
        <dbReference type="ARBA" id="ARBA00022679"/>
    </source>
</evidence>
<reference evidence="26 27" key="1">
    <citation type="journal article" date="2012" name="Nucleic Acids Res.">
        <title>Sequencing of the smallest Apicomplexan genome from the human pathogen Babesia microti.</title>
        <authorList>
            <person name="Cornillot E."/>
            <person name="Hadj-Kaddour K."/>
            <person name="Dassouli A."/>
            <person name="Noel B."/>
            <person name="Ranwez V."/>
            <person name="Vacherie B."/>
            <person name="Augagneur Y."/>
            <person name="Bres V."/>
            <person name="Duclos A."/>
            <person name="Randazzo S."/>
            <person name="Carcy B."/>
            <person name="Debierre-Grockiego F."/>
            <person name="Delbecq S."/>
            <person name="Moubri-Menage K."/>
            <person name="Shams-Eldin H."/>
            <person name="Usmani-Brown S."/>
            <person name="Bringaud F."/>
            <person name="Wincker P."/>
            <person name="Vivares C.P."/>
            <person name="Schwarz R.T."/>
            <person name="Schetters T.P."/>
            <person name="Krause P.J."/>
            <person name="Gorenflot A."/>
            <person name="Berry V."/>
            <person name="Barbe V."/>
            <person name="Ben Mamoun C."/>
        </authorList>
    </citation>
    <scope>NUCLEOTIDE SEQUENCE [LARGE SCALE GENOMIC DNA]</scope>
    <source>
        <strain evidence="26 27">RI</strain>
    </source>
</reference>
<gene>
    <name evidence="26" type="ORF">BMR1_02g01575</name>
</gene>
<dbReference type="OrthoDB" id="10248617at2759"/>
<dbReference type="AlphaFoldDB" id="A0A1R4AA86"/>
<reference evidence="26 27" key="3">
    <citation type="journal article" date="2016" name="Sci. Rep.">
        <title>Genome-wide diversity and gene expression profiling of Babesia microti isolates identify polymorphic genes that mediate host-pathogen interactions.</title>
        <authorList>
            <person name="Silva J.C."/>
            <person name="Cornillot E."/>
            <person name="McCracken C."/>
            <person name="Usmani-Brown S."/>
            <person name="Dwivedi A."/>
            <person name="Ifeonu O.O."/>
            <person name="Crabtree J."/>
            <person name="Gotia H.T."/>
            <person name="Virji A.Z."/>
            <person name="Reynes C."/>
            <person name="Colinge J."/>
            <person name="Kumar V."/>
            <person name="Lawres L."/>
            <person name="Pazzi J.E."/>
            <person name="Pablo J.V."/>
            <person name="Hung C."/>
            <person name="Brancato J."/>
            <person name="Kumari P."/>
            <person name="Orvis J."/>
            <person name="Tretina K."/>
            <person name="Chibucos M."/>
            <person name="Ott S."/>
            <person name="Sadzewicz L."/>
            <person name="Sengamalay N."/>
            <person name="Shetty A.C."/>
            <person name="Su Q."/>
            <person name="Tallon L."/>
            <person name="Fraser C.M."/>
            <person name="Frutos R."/>
            <person name="Molina D.M."/>
            <person name="Krause P.J."/>
            <person name="Ben Mamoun C."/>
        </authorList>
    </citation>
    <scope>NUCLEOTIDE SEQUENCE [LARGE SCALE GENOMIC DNA]</scope>
    <source>
        <strain evidence="26 27">RI</strain>
    </source>
</reference>
<dbReference type="CDD" id="cd00653">
    <property type="entry name" value="RNA_pol_B_RPB2"/>
    <property type="match status" value="1"/>
</dbReference>
<evidence type="ECO:0000256" key="4">
    <source>
        <dbReference type="ARBA" id="ARBA00006835"/>
    </source>
</evidence>
<dbReference type="InterPro" id="IPR014724">
    <property type="entry name" value="RNA_pol_RPB2_OB-fold"/>
</dbReference>
<keyword evidence="11" id="KW-0479">Metal-binding</keyword>
<dbReference type="SUPFAM" id="SSF64484">
    <property type="entry name" value="beta and beta-prime subunits of DNA dependent RNA-polymerase"/>
    <property type="match status" value="1"/>
</dbReference>
<evidence type="ECO:0000313" key="26">
    <source>
        <dbReference type="EMBL" id="SJK85916.1"/>
    </source>
</evidence>
<evidence type="ECO:0000256" key="6">
    <source>
        <dbReference type="ARBA" id="ARBA00021955"/>
    </source>
</evidence>
<dbReference type="InterPro" id="IPR007641">
    <property type="entry name" value="RNA_pol_Rpb2_7"/>
</dbReference>
<dbReference type="Gene3D" id="3.90.1800.10">
    <property type="entry name" value="RNA polymerase alpha subunit dimerisation domain"/>
    <property type="match status" value="1"/>
</dbReference>
<dbReference type="InterPro" id="IPR007644">
    <property type="entry name" value="RNA_pol_bsu_protrusion"/>
</dbReference>
<dbReference type="PROSITE" id="PS01166">
    <property type="entry name" value="RNA_POL_BETA"/>
    <property type="match status" value="1"/>
</dbReference>
<comment type="catalytic activity">
    <reaction evidence="18">
        <text>RNA(n) + a ribonucleoside 5'-triphosphate = RNA(n+1) + diphosphate</text>
        <dbReference type="Rhea" id="RHEA:21248"/>
        <dbReference type="Rhea" id="RHEA-COMP:14527"/>
        <dbReference type="Rhea" id="RHEA-COMP:17342"/>
        <dbReference type="ChEBI" id="CHEBI:33019"/>
        <dbReference type="ChEBI" id="CHEBI:61557"/>
        <dbReference type="ChEBI" id="CHEBI:140395"/>
        <dbReference type="EC" id="2.7.7.6"/>
    </reaction>
</comment>
<evidence type="ECO:0000256" key="5">
    <source>
        <dbReference type="ARBA" id="ARBA00012418"/>
    </source>
</evidence>
<dbReference type="FunFam" id="2.40.270.10:FF:000006">
    <property type="entry name" value="DNA-directed RNA polymerase subunit beta"/>
    <property type="match status" value="1"/>
</dbReference>
<evidence type="ECO:0000256" key="12">
    <source>
        <dbReference type="ARBA" id="ARBA00022833"/>
    </source>
</evidence>
<feature type="domain" description="RNA polymerase Rpb2" evidence="25">
    <location>
        <begin position="621"/>
        <end position="649"/>
    </location>
</feature>
<evidence type="ECO:0000259" key="22">
    <source>
        <dbReference type="Pfam" id="PF04563"/>
    </source>
</evidence>
<dbReference type="EMBL" id="FO082872">
    <property type="protein sequence ID" value="SJK85916.1"/>
    <property type="molecule type" value="Genomic_DNA"/>
</dbReference>
<dbReference type="Pfam" id="PF04563">
    <property type="entry name" value="RNA_pol_Rpb2_1"/>
    <property type="match status" value="1"/>
</dbReference>
<protein>
    <recommendedName>
        <fullName evidence="6 18">DNA-directed RNA polymerase subunit beta</fullName>
        <ecNumber evidence="5 18">2.7.7.6</ecNumber>
    </recommendedName>
</protein>
<keyword evidence="27" id="KW-1185">Reference proteome</keyword>
<feature type="domain" description="RNA polymerase Rpb2" evidence="21">
    <location>
        <begin position="164"/>
        <end position="355"/>
    </location>
</feature>
<evidence type="ECO:0000259" key="21">
    <source>
        <dbReference type="Pfam" id="PF04561"/>
    </source>
</evidence>
<evidence type="ECO:0000256" key="18">
    <source>
        <dbReference type="RuleBase" id="RU363031"/>
    </source>
</evidence>
<dbReference type="RefSeq" id="XP_021338125.1">
    <property type="nucleotide sequence ID" value="XM_021481487.1"/>
</dbReference>
<reference evidence="26 27" key="2">
    <citation type="journal article" date="2013" name="PLoS ONE">
        <title>Whole genome mapping and re-organization of the nuclear and mitochondrial genomes of Babesia microti isolates.</title>
        <authorList>
            <person name="Cornillot E."/>
            <person name="Dassouli A."/>
            <person name="Garg A."/>
            <person name="Pachikara N."/>
            <person name="Randazzo S."/>
            <person name="Depoix D."/>
            <person name="Carcy B."/>
            <person name="Delbecq S."/>
            <person name="Frutos R."/>
            <person name="Silva J.C."/>
            <person name="Sutton R."/>
            <person name="Krause P.J."/>
            <person name="Mamoun C.B."/>
        </authorList>
    </citation>
    <scope>NUCLEOTIDE SEQUENCE [LARGE SCALE GENOMIC DNA]</scope>
    <source>
        <strain evidence="26 27">RI</strain>
    </source>
</reference>
<dbReference type="PANTHER" id="PTHR20856">
    <property type="entry name" value="DNA-DIRECTED RNA POLYMERASE I SUBUNIT 2"/>
    <property type="match status" value="1"/>
</dbReference>
<dbReference type="Gene3D" id="2.40.270.10">
    <property type="entry name" value="DNA-directed RNA polymerase, subunit 2, domain 6"/>
    <property type="match status" value="1"/>
</dbReference>
<evidence type="ECO:0000259" key="20">
    <source>
        <dbReference type="Pfam" id="PF04560"/>
    </source>
</evidence>
<dbReference type="InterPro" id="IPR007642">
    <property type="entry name" value="RNA_pol_Rpb2_2"/>
</dbReference>
<dbReference type="InterPro" id="IPR007646">
    <property type="entry name" value="RNA_pol_Rpb2_4"/>
</dbReference>
<evidence type="ECO:0000259" key="19">
    <source>
        <dbReference type="Pfam" id="PF00562"/>
    </source>
</evidence>
<feature type="domain" description="DNA-directed RNA polymerase subunit 2 hybrid-binding" evidence="19">
    <location>
        <begin position="667"/>
        <end position="1019"/>
    </location>
</feature>
<dbReference type="GO" id="GO:0005634">
    <property type="term" value="C:nucleus"/>
    <property type="evidence" value="ECO:0007669"/>
    <property type="project" value="UniProtKB-SubCell"/>
</dbReference>
<dbReference type="GO" id="GO:0020011">
    <property type="term" value="C:apicoplast"/>
    <property type="evidence" value="ECO:0007669"/>
    <property type="project" value="UniProtKB-SubCell"/>
</dbReference>
<comment type="function">
    <text evidence="1 18">DNA-dependent RNA polymerase catalyzes the transcription of DNA into RNA using the four ribonucleoside triphosphates as substrates.</text>
</comment>
<organism evidence="26 27">
    <name type="scientific">Babesia microti (strain RI)</name>
    <dbReference type="NCBI Taxonomy" id="1133968"/>
    <lineage>
        <taxon>Eukaryota</taxon>
        <taxon>Sar</taxon>
        <taxon>Alveolata</taxon>
        <taxon>Apicomplexa</taxon>
        <taxon>Aconoidasida</taxon>
        <taxon>Piroplasmida</taxon>
        <taxon>Babesiidae</taxon>
        <taxon>Babesia</taxon>
    </lineage>
</organism>